<proteinExistence type="predicted"/>
<dbReference type="Proteomes" id="UP000663848">
    <property type="component" value="Unassembled WGS sequence"/>
</dbReference>
<dbReference type="PROSITE" id="PS50294">
    <property type="entry name" value="WD_REPEATS_REGION"/>
    <property type="match status" value="1"/>
</dbReference>
<reference evidence="2" key="1">
    <citation type="submission" date="2021-02" db="EMBL/GenBank/DDBJ databases">
        <authorList>
            <person name="Nowell W R."/>
        </authorList>
    </citation>
    <scope>NUCLEOTIDE SEQUENCE</scope>
</reference>
<accession>A0A822FBE8</accession>
<protein>
    <submittedName>
        <fullName evidence="2">Uncharacterized protein</fullName>
    </submittedName>
</protein>
<dbReference type="AlphaFoldDB" id="A0A822FBE8"/>
<evidence type="ECO:0000313" key="3">
    <source>
        <dbReference type="Proteomes" id="UP000663848"/>
    </source>
</evidence>
<dbReference type="InterPro" id="IPR001680">
    <property type="entry name" value="WD40_rpt"/>
</dbReference>
<dbReference type="PROSITE" id="PS50082">
    <property type="entry name" value="WD_REPEATS_2"/>
    <property type="match status" value="1"/>
</dbReference>
<dbReference type="InterPro" id="IPR036322">
    <property type="entry name" value="WD40_repeat_dom_sf"/>
</dbReference>
<comment type="caution">
    <text evidence="2">The sequence shown here is derived from an EMBL/GenBank/DDBJ whole genome shotgun (WGS) entry which is preliminary data.</text>
</comment>
<feature type="non-terminal residue" evidence="2">
    <location>
        <position position="20"/>
    </location>
</feature>
<dbReference type="PROSITE" id="PS00678">
    <property type="entry name" value="WD_REPEATS_1"/>
    <property type="match status" value="1"/>
</dbReference>
<sequence length="20" mass="2366">MQLASCSYDTTIKLWDLFDD</sequence>
<organism evidence="2 3">
    <name type="scientific">Rotaria socialis</name>
    <dbReference type="NCBI Taxonomy" id="392032"/>
    <lineage>
        <taxon>Eukaryota</taxon>
        <taxon>Metazoa</taxon>
        <taxon>Spiralia</taxon>
        <taxon>Gnathifera</taxon>
        <taxon>Rotifera</taxon>
        <taxon>Eurotatoria</taxon>
        <taxon>Bdelloidea</taxon>
        <taxon>Philodinida</taxon>
        <taxon>Philodinidae</taxon>
        <taxon>Rotaria</taxon>
    </lineage>
</organism>
<name>A0A822FBE8_9BILA</name>
<evidence type="ECO:0000313" key="2">
    <source>
        <dbReference type="EMBL" id="CAF5123226.1"/>
    </source>
</evidence>
<gene>
    <name evidence="2" type="ORF">QYT958_LOCUS46187</name>
</gene>
<keyword evidence="1" id="KW-0853">WD repeat</keyword>
<feature type="repeat" description="WD" evidence="1">
    <location>
        <begin position="1"/>
        <end position="20"/>
    </location>
</feature>
<dbReference type="EMBL" id="CAJOBR010080955">
    <property type="protein sequence ID" value="CAF5123226.1"/>
    <property type="molecule type" value="Genomic_DNA"/>
</dbReference>
<dbReference type="SUPFAM" id="SSF50978">
    <property type="entry name" value="WD40 repeat-like"/>
    <property type="match status" value="1"/>
</dbReference>
<dbReference type="InterPro" id="IPR019775">
    <property type="entry name" value="WD40_repeat_CS"/>
</dbReference>
<evidence type="ECO:0000256" key="1">
    <source>
        <dbReference type="PROSITE-ProRule" id="PRU00221"/>
    </source>
</evidence>